<dbReference type="EMBL" id="CAKMRJ010004445">
    <property type="protein sequence ID" value="CAH1436390.1"/>
    <property type="molecule type" value="Genomic_DNA"/>
</dbReference>
<dbReference type="AlphaFoldDB" id="A0AAU9NEY0"/>
<sequence>MLPTLLMIIPIGHLLHFLTKSRWRSLEIRLQSPLILLMAWLQVERGGWGFLCLSDREGKTKAENGKHLRCLTDSKKVKNGSSKVASVGAKKGFSTTSLLLRQLDAKGRGRASPMEENKQQQHVIQGCLAAMESTKEGENGRDLMSS</sequence>
<gene>
    <name evidence="1" type="ORF">LVIROSA_LOCUS22764</name>
</gene>
<keyword evidence="2" id="KW-1185">Reference proteome</keyword>
<protein>
    <submittedName>
        <fullName evidence="1">Uncharacterized protein</fullName>
    </submittedName>
</protein>
<reference evidence="1 2" key="1">
    <citation type="submission" date="2022-01" db="EMBL/GenBank/DDBJ databases">
        <authorList>
            <person name="Xiong W."/>
            <person name="Schranz E."/>
        </authorList>
    </citation>
    <scope>NUCLEOTIDE SEQUENCE [LARGE SCALE GENOMIC DNA]</scope>
</reference>
<name>A0AAU9NEY0_9ASTR</name>
<evidence type="ECO:0000313" key="2">
    <source>
        <dbReference type="Proteomes" id="UP001157418"/>
    </source>
</evidence>
<organism evidence="1 2">
    <name type="scientific">Lactuca virosa</name>
    <dbReference type="NCBI Taxonomy" id="75947"/>
    <lineage>
        <taxon>Eukaryota</taxon>
        <taxon>Viridiplantae</taxon>
        <taxon>Streptophyta</taxon>
        <taxon>Embryophyta</taxon>
        <taxon>Tracheophyta</taxon>
        <taxon>Spermatophyta</taxon>
        <taxon>Magnoliopsida</taxon>
        <taxon>eudicotyledons</taxon>
        <taxon>Gunneridae</taxon>
        <taxon>Pentapetalae</taxon>
        <taxon>asterids</taxon>
        <taxon>campanulids</taxon>
        <taxon>Asterales</taxon>
        <taxon>Asteraceae</taxon>
        <taxon>Cichorioideae</taxon>
        <taxon>Cichorieae</taxon>
        <taxon>Lactucinae</taxon>
        <taxon>Lactuca</taxon>
    </lineage>
</organism>
<accession>A0AAU9NEY0</accession>
<proteinExistence type="predicted"/>
<dbReference type="Proteomes" id="UP001157418">
    <property type="component" value="Unassembled WGS sequence"/>
</dbReference>
<evidence type="ECO:0000313" key="1">
    <source>
        <dbReference type="EMBL" id="CAH1436390.1"/>
    </source>
</evidence>
<comment type="caution">
    <text evidence="1">The sequence shown here is derived from an EMBL/GenBank/DDBJ whole genome shotgun (WGS) entry which is preliminary data.</text>
</comment>